<keyword evidence="4" id="KW-0249">Electron transport</keyword>
<dbReference type="PANTHER" id="PTHR45663">
    <property type="entry name" value="GEO12009P1"/>
    <property type="match status" value="1"/>
</dbReference>
<evidence type="ECO:0000256" key="1">
    <source>
        <dbReference type="ARBA" id="ARBA00008987"/>
    </source>
</evidence>
<keyword evidence="5" id="KW-1015">Disulfide bond</keyword>
<dbReference type="NCBIfam" id="NF008229">
    <property type="entry name" value="PRK10996.1"/>
    <property type="match status" value="1"/>
</dbReference>
<dbReference type="PRINTS" id="PR00421">
    <property type="entry name" value="THIOREDOXIN"/>
</dbReference>
<dbReference type="SUPFAM" id="SSF52833">
    <property type="entry name" value="Thioredoxin-like"/>
    <property type="match status" value="1"/>
</dbReference>
<dbReference type="GO" id="GO:0047134">
    <property type="term" value="F:protein-disulfide reductase [NAD(P)H] activity"/>
    <property type="evidence" value="ECO:0007669"/>
    <property type="project" value="UniProtKB-EC"/>
</dbReference>
<keyword evidence="6" id="KW-0676">Redox-active center</keyword>
<organism evidence="9 10">
    <name type="scientific">Caulobacter rhizosphaerae</name>
    <dbReference type="NCBI Taxonomy" id="2010972"/>
    <lineage>
        <taxon>Bacteria</taxon>
        <taxon>Pseudomonadati</taxon>
        <taxon>Pseudomonadota</taxon>
        <taxon>Alphaproteobacteria</taxon>
        <taxon>Caulobacterales</taxon>
        <taxon>Caulobacteraceae</taxon>
        <taxon>Caulobacter</taxon>
    </lineage>
</organism>
<evidence type="ECO:0000256" key="3">
    <source>
        <dbReference type="ARBA" id="ARBA00022723"/>
    </source>
</evidence>
<dbReference type="RefSeq" id="WP_310035094.1">
    <property type="nucleotide sequence ID" value="NZ_JAVDRL010000017.1"/>
</dbReference>
<evidence type="ECO:0000256" key="4">
    <source>
        <dbReference type="ARBA" id="ARBA00022982"/>
    </source>
</evidence>
<dbReference type="InterPro" id="IPR017937">
    <property type="entry name" value="Thioredoxin_CS"/>
</dbReference>
<sequence>MAETVNIVCPHCDATNRLPVQRDAKAAKCGRCAQPLFTGQPVDLTTARFRKHVVSSQIPIVADFWASWCGPCKAIAPIFARSAAELEPRARFVKVDVDAEPALAQAYGVRGIPALFLFKDGKVAANQAGLPDAGFFRRWIDEHAPV</sequence>
<gene>
    <name evidence="9" type="ORF">J2800_004749</name>
</gene>
<accession>A0ABU1N6A1</accession>
<evidence type="ECO:0000313" key="10">
    <source>
        <dbReference type="Proteomes" id="UP001262754"/>
    </source>
</evidence>
<dbReference type="Pfam" id="PF21352">
    <property type="entry name" value="Zn_ribbon_Thio2"/>
    <property type="match status" value="1"/>
</dbReference>
<dbReference type="PROSITE" id="PS51352">
    <property type="entry name" value="THIOREDOXIN_2"/>
    <property type="match status" value="1"/>
</dbReference>
<keyword evidence="3" id="KW-0479">Metal-binding</keyword>
<evidence type="ECO:0000313" key="9">
    <source>
        <dbReference type="EMBL" id="MDR6533979.1"/>
    </source>
</evidence>
<keyword evidence="2" id="KW-0813">Transport</keyword>
<comment type="similarity">
    <text evidence="1">Belongs to the thioredoxin family.</text>
</comment>
<dbReference type="NCBIfam" id="TIGR01068">
    <property type="entry name" value="thioredoxin"/>
    <property type="match status" value="1"/>
</dbReference>
<evidence type="ECO:0000256" key="6">
    <source>
        <dbReference type="ARBA" id="ARBA00023284"/>
    </source>
</evidence>
<dbReference type="PANTHER" id="PTHR45663:SF11">
    <property type="entry name" value="GEO12009P1"/>
    <property type="match status" value="1"/>
</dbReference>
<dbReference type="InterPro" id="IPR005746">
    <property type="entry name" value="Thioredoxin"/>
</dbReference>
<dbReference type="EMBL" id="JAVDRL010000017">
    <property type="protein sequence ID" value="MDR6533979.1"/>
    <property type="molecule type" value="Genomic_DNA"/>
</dbReference>
<evidence type="ECO:0000256" key="7">
    <source>
        <dbReference type="NCBIfam" id="TIGR01068"/>
    </source>
</evidence>
<dbReference type="Pfam" id="PF00085">
    <property type="entry name" value="Thioredoxin"/>
    <property type="match status" value="1"/>
</dbReference>
<dbReference type="Gene3D" id="2.30.30.380">
    <property type="entry name" value="Zn-finger domain of Sec23/24"/>
    <property type="match status" value="1"/>
</dbReference>
<feature type="domain" description="Thioredoxin" evidence="8">
    <location>
        <begin position="18"/>
        <end position="145"/>
    </location>
</feature>
<protein>
    <recommendedName>
        <fullName evidence="7">Thioredoxin</fullName>
    </recommendedName>
</protein>
<dbReference type="Gene3D" id="3.40.30.10">
    <property type="entry name" value="Glutaredoxin"/>
    <property type="match status" value="1"/>
</dbReference>
<comment type="caution">
    <text evidence="9">The sequence shown here is derived from an EMBL/GenBank/DDBJ whole genome shotgun (WGS) entry which is preliminary data.</text>
</comment>
<name>A0ABU1N6A1_9CAUL</name>
<dbReference type="InterPro" id="IPR049299">
    <property type="entry name" value="Thio2_N"/>
</dbReference>
<proteinExistence type="inferred from homology"/>
<keyword evidence="9" id="KW-0560">Oxidoreductase</keyword>
<dbReference type="InterPro" id="IPR013766">
    <property type="entry name" value="Thioredoxin_domain"/>
</dbReference>
<dbReference type="InterPro" id="IPR036249">
    <property type="entry name" value="Thioredoxin-like_sf"/>
</dbReference>
<keyword evidence="10" id="KW-1185">Reference proteome</keyword>
<evidence type="ECO:0000256" key="2">
    <source>
        <dbReference type="ARBA" id="ARBA00022448"/>
    </source>
</evidence>
<dbReference type="Proteomes" id="UP001262754">
    <property type="component" value="Unassembled WGS sequence"/>
</dbReference>
<reference evidence="9 10" key="1">
    <citation type="submission" date="2023-07" db="EMBL/GenBank/DDBJ databases">
        <title>Sorghum-associated microbial communities from plants grown in Nebraska, USA.</title>
        <authorList>
            <person name="Schachtman D."/>
        </authorList>
    </citation>
    <scope>NUCLEOTIDE SEQUENCE [LARGE SCALE GENOMIC DNA]</scope>
    <source>
        <strain evidence="9 10">DS2154</strain>
    </source>
</reference>
<evidence type="ECO:0000259" key="8">
    <source>
        <dbReference type="PROSITE" id="PS51352"/>
    </source>
</evidence>
<dbReference type="PROSITE" id="PS00194">
    <property type="entry name" value="THIOREDOXIN_1"/>
    <property type="match status" value="1"/>
</dbReference>
<evidence type="ECO:0000256" key="5">
    <source>
        <dbReference type="ARBA" id="ARBA00023157"/>
    </source>
</evidence>
<dbReference type="CDD" id="cd02947">
    <property type="entry name" value="TRX_family"/>
    <property type="match status" value="1"/>
</dbReference>